<evidence type="ECO:0000313" key="3">
    <source>
        <dbReference type="Proteomes" id="UP000202922"/>
    </source>
</evidence>
<gene>
    <name evidence="2" type="ORF">COL8621_00935</name>
</gene>
<accession>A0A238JQN8</accession>
<keyword evidence="3" id="KW-1185">Reference proteome</keyword>
<reference evidence="3" key="1">
    <citation type="submission" date="2017-05" db="EMBL/GenBank/DDBJ databases">
        <authorList>
            <person name="Rodrigo-Torres L."/>
            <person name="Arahal R. D."/>
            <person name="Lucena T."/>
        </authorList>
    </citation>
    <scope>NUCLEOTIDE SEQUENCE [LARGE SCALE GENOMIC DNA]</scope>
    <source>
        <strain evidence="3">CECT 8621</strain>
    </source>
</reference>
<dbReference type="Proteomes" id="UP000202922">
    <property type="component" value="Unassembled WGS sequence"/>
</dbReference>
<evidence type="ECO:0000259" key="1">
    <source>
        <dbReference type="Pfam" id="PF09994"/>
    </source>
</evidence>
<dbReference type="Pfam" id="PF09994">
    <property type="entry name" value="T6SS_Tle1-like_cat"/>
    <property type="match status" value="1"/>
</dbReference>
<dbReference type="InterPro" id="IPR018712">
    <property type="entry name" value="Tle1-like_cat"/>
</dbReference>
<dbReference type="SUPFAM" id="SSF53474">
    <property type="entry name" value="alpha/beta-Hydrolases"/>
    <property type="match status" value="1"/>
</dbReference>
<protein>
    <recommendedName>
        <fullName evidence="1">T6SS Phospholipase effector Tle1-like catalytic domain-containing protein</fullName>
    </recommendedName>
</protein>
<dbReference type="InterPro" id="IPR029058">
    <property type="entry name" value="AB_hydrolase_fold"/>
</dbReference>
<dbReference type="AlphaFoldDB" id="A0A238JQN8"/>
<evidence type="ECO:0000313" key="2">
    <source>
        <dbReference type="EMBL" id="SMX32998.1"/>
    </source>
</evidence>
<name>A0A238JQN8_9RHOB</name>
<feature type="domain" description="T6SS Phospholipase effector Tle1-like catalytic" evidence="1">
    <location>
        <begin position="31"/>
        <end position="281"/>
    </location>
</feature>
<proteinExistence type="predicted"/>
<organism evidence="2 3">
    <name type="scientific">Actibacterium lipolyticum</name>
    <dbReference type="NCBI Taxonomy" id="1524263"/>
    <lineage>
        <taxon>Bacteria</taxon>
        <taxon>Pseudomonadati</taxon>
        <taxon>Pseudomonadota</taxon>
        <taxon>Alphaproteobacteria</taxon>
        <taxon>Rhodobacterales</taxon>
        <taxon>Roseobacteraceae</taxon>
        <taxon>Actibacterium</taxon>
    </lineage>
</organism>
<dbReference type="EMBL" id="FXYE01000001">
    <property type="protein sequence ID" value="SMX32998.1"/>
    <property type="molecule type" value="Genomic_DNA"/>
</dbReference>
<dbReference type="PANTHER" id="PTHR33840">
    <property type="match status" value="1"/>
</dbReference>
<sequence length="357" mass="40244">MRLAKNIWSWLRGFGATEAHKRTFTRGPVTHVVILDGTMSSLADGNETHAGTTYKLLNALPASARVSLYYEAGIQWRDWKRAHHVAMGRGINQQIRRAYGYLASRYRGGDRIILMGYSRGAYAVRSLAGVIDSVGLLRAEHATVRNIRQAYRHYQNETDEQVVSAFAAEHCHPRTEVEMIGVWDTVKALGLRLPFLWKLTEANHAFHDHTLSSIVKHGYHALALDETREVYRPIMWHCPPDWNGRVEQVWFRGSHGDVGGQLSGNEAARPLANISLVWMLEKLEACGVELPEDWRDRFPCDPTAVSVGTLRGWSKLFLIRKRRPVGLDPSEALHPTATVSPREVDLPIYDPSAVHST</sequence>
<dbReference type="PANTHER" id="PTHR33840:SF1">
    <property type="entry name" value="TLE1 PHOSPHOLIPASE DOMAIN-CONTAINING PROTEIN"/>
    <property type="match status" value="1"/>
</dbReference>